<dbReference type="Proteomes" id="UP000058305">
    <property type="component" value="Chromosome"/>
</dbReference>
<gene>
    <name evidence="2" type="ORF">AWU67_16305</name>
</gene>
<dbReference type="AlphaFoldDB" id="A0A109QXW4"/>
<sequence length="388" mass="41522">MQHTDIPSRDSILSLATARDPLSVSIYLPTSPLPQESEASRIALRNHVDEAQRQLLEAGADKREVAAITEQIGDFIADRAFWTHLSNSLALFITPTSLKTFRLPNRLEPAVEVADRFYVKPLMRAATFPQTAFVLALAQNSVRLLEISADDVPHRIMVAGMPENLAEGAGLDPIAGRSPVGHPTGGRTGGGTATGGRIQGAEGQKVRMAEYSRAIVRALRPTFNGLNVPLILAGAEPLVSIFRSVSTYPFLASQIIAGNPEEIPDADLAASARLILDEIYAAQLAELRDNFSNRQANGRASTDLSDVARAATFGAIETLFVDIDRSIPGRIDSESGVVTVDEKDDAVNYGVVDEILRRALLSGSQIFAVRAEDVPGGGAFAATLRFAA</sequence>
<evidence type="ECO:0000313" key="3">
    <source>
        <dbReference type="Proteomes" id="UP000058305"/>
    </source>
</evidence>
<dbReference type="Pfam" id="PF18855">
    <property type="entry name" value="baeRF_family11"/>
    <property type="match status" value="1"/>
</dbReference>
<dbReference type="InterPro" id="IPR041638">
    <property type="entry name" value="BaeRF_family11"/>
</dbReference>
<dbReference type="KEGG" id="mvd:AWU67_16305"/>
<organism evidence="2 3">
    <name type="scientific">Microterricola viridarii</name>
    <dbReference type="NCBI Taxonomy" id="412690"/>
    <lineage>
        <taxon>Bacteria</taxon>
        <taxon>Bacillati</taxon>
        <taxon>Actinomycetota</taxon>
        <taxon>Actinomycetes</taxon>
        <taxon>Micrococcales</taxon>
        <taxon>Microbacteriaceae</taxon>
        <taxon>Microterricola</taxon>
    </lineage>
</organism>
<feature type="compositionally biased region" description="Gly residues" evidence="1">
    <location>
        <begin position="183"/>
        <end position="198"/>
    </location>
</feature>
<proteinExistence type="predicted"/>
<keyword evidence="3" id="KW-1185">Reference proteome</keyword>
<evidence type="ECO:0000256" key="1">
    <source>
        <dbReference type="SAM" id="MobiDB-lite"/>
    </source>
</evidence>
<protein>
    <submittedName>
        <fullName evidence="2">Uncharacterized protein</fullName>
    </submittedName>
</protein>
<feature type="region of interest" description="Disordered" evidence="1">
    <location>
        <begin position="179"/>
        <end position="201"/>
    </location>
</feature>
<dbReference type="EMBL" id="CP014145">
    <property type="protein sequence ID" value="AMB60615.1"/>
    <property type="molecule type" value="Genomic_DNA"/>
</dbReference>
<evidence type="ECO:0000313" key="2">
    <source>
        <dbReference type="EMBL" id="AMB60615.1"/>
    </source>
</evidence>
<dbReference type="OrthoDB" id="242138at2"/>
<name>A0A109QXW4_9MICO</name>
<dbReference type="RefSeq" id="WP_067232980.1">
    <property type="nucleotide sequence ID" value="NZ_CP014145.1"/>
</dbReference>
<reference evidence="2 3" key="1">
    <citation type="journal article" date="2016" name="J. Biotechnol.">
        <title>First complete genome sequence of a species in the genus Microterricola, an extremophilic cold active enzyme producing bacterial strain ERGS5:02 isolated from Sikkim Himalaya.</title>
        <authorList>
            <person name="Himanshu"/>
            <person name="Swarnkar M.K."/>
            <person name="Singh D."/>
            <person name="Kumar R."/>
        </authorList>
    </citation>
    <scope>NUCLEOTIDE SEQUENCE [LARGE SCALE GENOMIC DNA]</scope>
    <source>
        <strain evidence="2 3">ERGS5:02</strain>
    </source>
</reference>
<accession>A0A109QXW4</accession>
<reference evidence="3" key="2">
    <citation type="submission" date="2016-01" db="EMBL/GenBank/DDBJ databases">
        <title>First complete genome sequence of a species in the genus Microterricola, an extremophilic cold active enzyme producing strain ERGS5:02 isolated from Sikkim Himalaya.</title>
        <authorList>
            <person name="Kumar R."/>
            <person name="Singh D."/>
            <person name="Swarnkar M.K."/>
        </authorList>
    </citation>
    <scope>NUCLEOTIDE SEQUENCE [LARGE SCALE GENOMIC DNA]</scope>
    <source>
        <strain evidence="3">ERGS5:02</strain>
    </source>
</reference>